<reference evidence="1" key="1">
    <citation type="journal article" date="2014" name="Int. J. Syst. Evol. Microbiol.">
        <title>Complete genome sequence of Corynebacterium casei LMG S-19264T (=DSM 44701T), isolated from a smear-ripened cheese.</title>
        <authorList>
            <consortium name="US DOE Joint Genome Institute (JGI-PGF)"/>
            <person name="Walter F."/>
            <person name="Albersmeier A."/>
            <person name="Kalinowski J."/>
            <person name="Ruckert C."/>
        </authorList>
    </citation>
    <scope>NUCLEOTIDE SEQUENCE</scope>
    <source>
        <strain evidence="1">JCM 15325</strain>
    </source>
</reference>
<dbReference type="RefSeq" id="WP_188804210.1">
    <property type="nucleotide sequence ID" value="NZ_BMOK01000014.1"/>
</dbReference>
<proteinExistence type="predicted"/>
<protein>
    <recommendedName>
        <fullName evidence="3">Competence protein ComGG</fullName>
    </recommendedName>
</protein>
<dbReference type="EMBL" id="BMOK01000014">
    <property type="protein sequence ID" value="GGL61467.1"/>
    <property type="molecule type" value="Genomic_DNA"/>
</dbReference>
<evidence type="ECO:0008006" key="3">
    <source>
        <dbReference type="Google" id="ProtNLM"/>
    </source>
</evidence>
<keyword evidence="2" id="KW-1185">Reference proteome</keyword>
<evidence type="ECO:0000313" key="2">
    <source>
        <dbReference type="Proteomes" id="UP000654670"/>
    </source>
</evidence>
<evidence type="ECO:0000313" key="1">
    <source>
        <dbReference type="EMBL" id="GGL61467.1"/>
    </source>
</evidence>
<dbReference type="Proteomes" id="UP000654670">
    <property type="component" value="Unassembled WGS sequence"/>
</dbReference>
<sequence>MFKSNHQNGFMLPLTMILSLLLLAFVLHAVLLLDSDRNFFQASYNSFQLQQLRECVLVDIDGQIQQKTLPEKGSIVYDKGTANFRTNKSGDNLEIVFTITSAQSKETDKIVYSLASGRPVGWLERTDP</sequence>
<reference evidence="1" key="2">
    <citation type="submission" date="2020-09" db="EMBL/GenBank/DDBJ databases">
        <authorList>
            <person name="Sun Q."/>
            <person name="Ohkuma M."/>
        </authorList>
    </citation>
    <scope>NUCLEOTIDE SEQUENCE</scope>
    <source>
        <strain evidence="1">JCM 15325</strain>
    </source>
</reference>
<organism evidence="1 2">
    <name type="scientific">Sporolactobacillus putidus</name>
    <dbReference type="NCBI Taxonomy" id="492735"/>
    <lineage>
        <taxon>Bacteria</taxon>
        <taxon>Bacillati</taxon>
        <taxon>Bacillota</taxon>
        <taxon>Bacilli</taxon>
        <taxon>Bacillales</taxon>
        <taxon>Sporolactobacillaceae</taxon>
        <taxon>Sporolactobacillus</taxon>
    </lineage>
</organism>
<name>A0A917W443_9BACL</name>
<comment type="caution">
    <text evidence="1">The sequence shown here is derived from an EMBL/GenBank/DDBJ whole genome shotgun (WGS) entry which is preliminary data.</text>
</comment>
<gene>
    <name evidence="1" type="ORF">GCM10007968_26830</name>
</gene>
<dbReference type="AlphaFoldDB" id="A0A917W443"/>
<accession>A0A917W443</accession>